<keyword evidence="7" id="KW-1185">Reference proteome</keyword>
<dbReference type="Pfam" id="PF16859">
    <property type="entry name" value="TetR_C_11"/>
    <property type="match status" value="1"/>
</dbReference>
<dbReference type="Gene3D" id="1.10.10.60">
    <property type="entry name" value="Homeodomain-like"/>
    <property type="match status" value="1"/>
</dbReference>
<dbReference type="Pfam" id="PF00440">
    <property type="entry name" value="TetR_N"/>
    <property type="match status" value="1"/>
</dbReference>
<proteinExistence type="predicted"/>
<evidence type="ECO:0000256" key="2">
    <source>
        <dbReference type="ARBA" id="ARBA00023125"/>
    </source>
</evidence>
<keyword evidence="2 4" id="KW-0238">DNA-binding</keyword>
<dbReference type="Gene3D" id="1.10.357.10">
    <property type="entry name" value="Tetracycline Repressor, domain 2"/>
    <property type="match status" value="1"/>
</dbReference>
<dbReference type="Proteomes" id="UP001528912">
    <property type="component" value="Unassembled WGS sequence"/>
</dbReference>
<dbReference type="InterPro" id="IPR009057">
    <property type="entry name" value="Homeodomain-like_sf"/>
</dbReference>
<evidence type="ECO:0000313" key="7">
    <source>
        <dbReference type="Proteomes" id="UP001528912"/>
    </source>
</evidence>
<dbReference type="PROSITE" id="PS50977">
    <property type="entry name" value="HTH_TETR_2"/>
    <property type="match status" value="1"/>
</dbReference>
<keyword evidence="1" id="KW-0805">Transcription regulation</keyword>
<evidence type="ECO:0000256" key="4">
    <source>
        <dbReference type="PROSITE-ProRule" id="PRU00335"/>
    </source>
</evidence>
<comment type="caution">
    <text evidence="6">The sequence shown here is derived from an EMBL/GenBank/DDBJ whole genome shotgun (WGS) entry which is preliminary data.</text>
</comment>
<dbReference type="InterPro" id="IPR011075">
    <property type="entry name" value="TetR_C"/>
</dbReference>
<accession>A0ABT6C564</accession>
<evidence type="ECO:0000259" key="5">
    <source>
        <dbReference type="PROSITE" id="PS50977"/>
    </source>
</evidence>
<dbReference type="SUPFAM" id="SSF48498">
    <property type="entry name" value="Tetracyclin repressor-like, C-terminal domain"/>
    <property type="match status" value="1"/>
</dbReference>
<evidence type="ECO:0000256" key="1">
    <source>
        <dbReference type="ARBA" id="ARBA00023015"/>
    </source>
</evidence>
<gene>
    <name evidence="6" type="ORF">P4R38_05515</name>
</gene>
<dbReference type="PANTHER" id="PTHR30055:SF225">
    <property type="entry name" value="TRANSCRIPTIONAL REGULATORY PROTEIN-RELATED"/>
    <property type="match status" value="1"/>
</dbReference>
<dbReference type="PANTHER" id="PTHR30055">
    <property type="entry name" value="HTH-TYPE TRANSCRIPTIONAL REGULATOR RUTR"/>
    <property type="match status" value="1"/>
</dbReference>
<dbReference type="EMBL" id="JAROAV010000021">
    <property type="protein sequence ID" value="MDF8263698.1"/>
    <property type="molecule type" value="Genomic_DNA"/>
</dbReference>
<dbReference type="SUPFAM" id="SSF46689">
    <property type="entry name" value="Homeodomain-like"/>
    <property type="match status" value="1"/>
</dbReference>
<feature type="DNA-binding region" description="H-T-H motif" evidence="4">
    <location>
        <begin position="35"/>
        <end position="54"/>
    </location>
</feature>
<dbReference type="RefSeq" id="WP_275240693.1">
    <property type="nucleotide sequence ID" value="NZ_JARFJC010000049.1"/>
</dbReference>
<dbReference type="InterPro" id="IPR036271">
    <property type="entry name" value="Tet_transcr_reg_TetR-rel_C_sf"/>
</dbReference>
<dbReference type="InterPro" id="IPR050109">
    <property type="entry name" value="HTH-type_TetR-like_transc_reg"/>
</dbReference>
<dbReference type="InterPro" id="IPR001647">
    <property type="entry name" value="HTH_TetR"/>
</dbReference>
<evidence type="ECO:0000313" key="6">
    <source>
        <dbReference type="EMBL" id="MDF8263698.1"/>
    </source>
</evidence>
<sequence>MTGTAARPRIAGDREDAVLDGVLEALVEVGYDKLTFDLVAARVRAGKATLYRRWPTKADLVVAAVSQVKVCPDNDLDRLDTGSLRGDLEALTCGDAEATELLPSVMAAIVAAVHRDDDLRTQVEEQIIRPRYELLLAAFERAQQRGEIGPDADLALLASVIPAMAIRHSVELGTGPTTEHMRRVVEQVLLPACAATLPTPDPQQSATTTG</sequence>
<evidence type="ECO:0000256" key="3">
    <source>
        <dbReference type="ARBA" id="ARBA00023163"/>
    </source>
</evidence>
<reference evidence="6 7" key="1">
    <citation type="submission" date="2023-03" db="EMBL/GenBank/DDBJ databases">
        <title>YIM 133296 draft genome.</title>
        <authorList>
            <person name="Xiong L."/>
        </authorList>
    </citation>
    <scope>NUCLEOTIDE SEQUENCE [LARGE SCALE GENOMIC DNA]</scope>
    <source>
        <strain evidence="6 7">YIM 133296</strain>
    </source>
</reference>
<keyword evidence="3" id="KW-0804">Transcription</keyword>
<name>A0ABT6C564_9MICO</name>
<protein>
    <submittedName>
        <fullName evidence="6">TetR/AcrR family transcriptional regulator</fullName>
    </submittedName>
</protein>
<organism evidence="6 7">
    <name type="scientific">Luteipulveratus flavus</name>
    <dbReference type="NCBI Taxonomy" id="3031728"/>
    <lineage>
        <taxon>Bacteria</taxon>
        <taxon>Bacillati</taxon>
        <taxon>Actinomycetota</taxon>
        <taxon>Actinomycetes</taxon>
        <taxon>Micrococcales</taxon>
        <taxon>Dermacoccaceae</taxon>
        <taxon>Luteipulveratus</taxon>
    </lineage>
</organism>
<feature type="domain" description="HTH tetR-type" evidence="5">
    <location>
        <begin position="12"/>
        <end position="72"/>
    </location>
</feature>